<evidence type="ECO:0000313" key="3">
    <source>
        <dbReference type="Proteomes" id="UP000324222"/>
    </source>
</evidence>
<dbReference type="Proteomes" id="UP000324222">
    <property type="component" value="Unassembled WGS sequence"/>
</dbReference>
<dbReference type="EMBL" id="VSRR010002060">
    <property type="protein sequence ID" value="MPC29365.1"/>
    <property type="molecule type" value="Genomic_DNA"/>
</dbReference>
<organism evidence="2 3">
    <name type="scientific">Portunus trituberculatus</name>
    <name type="common">Swimming crab</name>
    <name type="synonym">Neptunus trituberculatus</name>
    <dbReference type="NCBI Taxonomy" id="210409"/>
    <lineage>
        <taxon>Eukaryota</taxon>
        <taxon>Metazoa</taxon>
        <taxon>Ecdysozoa</taxon>
        <taxon>Arthropoda</taxon>
        <taxon>Crustacea</taxon>
        <taxon>Multicrustacea</taxon>
        <taxon>Malacostraca</taxon>
        <taxon>Eumalacostraca</taxon>
        <taxon>Eucarida</taxon>
        <taxon>Decapoda</taxon>
        <taxon>Pleocyemata</taxon>
        <taxon>Brachyura</taxon>
        <taxon>Eubrachyura</taxon>
        <taxon>Portunoidea</taxon>
        <taxon>Portunidae</taxon>
        <taxon>Portuninae</taxon>
        <taxon>Portunus</taxon>
    </lineage>
</organism>
<accession>A0A5B7E7Q0</accession>
<name>A0A5B7E7Q0_PORTR</name>
<evidence type="ECO:0000256" key="1">
    <source>
        <dbReference type="SAM" id="MobiDB-lite"/>
    </source>
</evidence>
<evidence type="ECO:0000313" key="2">
    <source>
        <dbReference type="EMBL" id="MPC29365.1"/>
    </source>
</evidence>
<comment type="caution">
    <text evidence="2">The sequence shown here is derived from an EMBL/GenBank/DDBJ whole genome shotgun (WGS) entry which is preliminary data.</text>
</comment>
<proteinExistence type="predicted"/>
<reference evidence="2 3" key="1">
    <citation type="submission" date="2019-05" db="EMBL/GenBank/DDBJ databases">
        <title>Another draft genome of Portunus trituberculatus and its Hox gene families provides insights of decapod evolution.</title>
        <authorList>
            <person name="Jeong J.-H."/>
            <person name="Song I."/>
            <person name="Kim S."/>
            <person name="Choi T."/>
            <person name="Kim D."/>
            <person name="Ryu S."/>
            <person name="Kim W."/>
        </authorList>
    </citation>
    <scope>NUCLEOTIDE SEQUENCE [LARGE SCALE GENOMIC DNA]</scope>
    <source>
        <tissue evidence="2">Muscle</tissue>
    </source>
</reference>
<gene>
    <name evidence="2" type="ORF">E2C01_022594</name>
</gene>
<dbReference type="AlphaFoldDB" id="A0A5B7E7Q0"/>
<keyword evidence="3" id="KW-1185">Reference proteome</keyword>
<sequence length="70" mass="8204">MTTHDFTRHYCQQNYRYERPGNTSYDHSDDNNDYNDPFHTSHYATTLLTPCKASHDLPPPCTTPIDLHSF</sequence>
<feature type="region of interest" description="Disordered" evidence="1">
    <location>
        <begin position="17"/>
        <end position="36"/>
    </location>
</feature>
<protein>
    <submittedName>
        <fullName evidence="2">Uncharacterized protein</fullName>
    </submittedName>
</protein>